<gene>
    <name evidence="6" type="ORF">PVAG01_02400</name>
</gene>
<dbReference type="Gene3D" id="3.90.1410.10">
    <property type="entry name" value="set domain protein methyltransferase, domain 1"/>
    <property type="match status" value="1"/>
</dbReference>
<comment type="caution">
    <text evidence="6">The sequence shown here is derived from an EMBL/GenBank/DDBJ whole genome shotgun (WGS) entry which is preliminary data.</text>
</comment>
<organism evidence="6 7">
    <name type="scientific">Phlyctema vagabunda</name>
    <dbReference type="NCBI Taxonomy" id="108571"/>
    <lineage>
        <taxon>Eukaryota</taxon>
        <taxon>Fungi</taxon>
        <taxon>Dikarya</taxon>
        <taxon>Ascomycota</taxon>
        <taxon>Pezizomycotina</taxon>
        <taxon>Leotiomycetes</taxon>
        <taxon>Helotiales</taxon>
        <taxon>Dermateaceae</taxon>
        <taxon>Phlyctema</taxon>
    </lineage>
</organism>
<evidence type="ECO:0000256" key="2">
    <source>
        <dbReference type="ARBA" id="ARBA00022679"/>
    </source>
</evidence>
<proteinExistence type="predicted"/>
<keyword evidence="7" id="KW-1185">Reference proteome</keyword>
<keyword evidence="2" id="KW-0808">Transferase</keyword>
<dbReference type="InterPro" id="IPR050600">
    <property type="entry name" value="SETD3_SETD6_MTase"/>
</dbReference>
<feature type="domain" description="SET" evidence="5">
    <location>
        <begin position="27"/>
        <end position="263"/>
    </location>
</feature>
<dbReference type="PANTHER" id="PTHR13271:SF34">
    <property type="entry name" value="N-LYSINE METHYLTRANSFERASE SETD6"/>
    <property type="match status" value="1"/>
</dbReference>
<dbReference type="SUPFAM" id="SSF82199">
    <property type="entry name" value="SET domain"/>
    <property type="match status" value="1"/>
</dbReference>
<feature type="region of interest" description="Disordered" evidence="4">
    <location>
        <begin position="448"/>
        <end position="482"/>
    </location>
</feature>
<evidence type="ECO:0000256" key="4">
    <source>
        <dbReference type="SAM" id="MobiDB-lite"/>
    </source>
</evidence>
<sequence length="482" mass="53844">MEGTDDFADATANFLTWLNKKGIKMSHKMKLVDFRMEGRGRGVVATDDFAEDEVVFSIPRTAVLNVRNSIADNQHGNSGAASDVLSSMSPWLALTAVMISEGTQTDSEWGPYLAVLPRELNSLVFWDESELDSLQASAVVKKIGRKSAEDMFSTHISPLGLNGCNIDLCHRVASIIMAYAFDIPDSAEERQINEKDDAAEDGEDLVSDNGDDEKTVLSMIPLADMLNADADRNNARLCCDNEDLEMRTIKPILKGEEIFNDYGQLPQSDLLRRYGYQSDNYATYDVAEISTESIMSAFQNSTVHPALEKLSSDALERRLELAQREDIFEESYDIAHADENGPSIPDELLALLYLLLIDEENLEAVSTSQASLPSRSKMTTELVGQVLAFLLEQRGKEYGTTLEEDEQLLQQGNLSIRETMAIKVRMGEKAVIKKAILDARAFEGSNKRMRVREIPQGHTNTETRKGKRTRDEPQRSQKKRKT</sequence>
<evidence type="ECO:0000256" key="1">
    <source>
        <dbReference type="ARBA" id="ARBA00022603"/>
    </source>
</evidence>
<dbReference type="InterPro" id="IPR036464">
    <property type="entry name" value="Rubisco_LSMT_subst-bd_sf"/>
</dbReference>
<dbReference type="Pfam" id="PF00856">
    <property type="entry name" value="SET"/>
    <property type="match status" value="1"/>
</dbReference>
<feature type="compositionally biased region" description="Basic and acidic residues" evidence="4">
    <location>
        <begin position="451"/>
        <end position="475"/>
    </location>
</feature>
<dbReference type="SUPFAM" id="SSF81822">
    <property type="entry name" value="RuBisCo LSMT C-terminal, substrate-binding domain"/>
    <property type="match status" value="1"/>
</dbReference>
<protein>
    <submittedName>
        <fullName evidence="6">Ribosomal lysine N-methyltransferase 4</fullName>
    </submittedName>
</protein>
<dbReference type="InterPro" id="IPR001214">
    <property type="entry name" value="SET_dom"/>
</dbReference>
<evidence type="ECO:0000313" key="6">
    <source>
        <dbReference type="EMBL" id="KAL3425609.1"/>
    </source>
</evidence>
<evidence type="ECO:0000259" key="5">
    <source>
        <dbReference type="PROSITE" id="PS50280"/>
    </source>
</evidence>
<keyword evidence="1" id="KW-0489">Methyltransferase</keyword>
<dbReference type="Gene3D" id="3.90.1420.10">
    <property type="entry name" value="Rubisco LSMT, substrate-binding domain"/>
    <property type="match status" value="1"/>
</dbReference>
<dbReference type="Pfam" id="PF09273">
    <property type="entry name" value="Rubis-subs-bind"/>
    <property type="match status" value="1"/>
</dbReference>
<reference evidence="6 7" key="1">
    <citation type="submission" date="2024-06" db="EMBL/GenBank/DDBJ databases">
        <title>Complete genome of Phlyctema vagabunda strain 19-DSS-EL-015.</title>
        <authorList>
            <person name="Fiorenzani C."/>
        </authorList>
    </citation>
    <scope>NUCLEOTIDE SEQUENCE [LARGE SCALE GENOMIC DNA]</scope>
    <source>
        <strain evidence="6 7">19-DSS-EL-015</strain>
    </source>
</reference>
<accession>A0ABR4PQF8</accession>
<dbReference type="Proteomes" id="UP001629113">
    <property type="component" value="Unassembled WGS sequence"/>
</dbReference>
<dbReference type="InterPro" id="IPR046341">
    <property type="entry name" value="SET_dom_sf"/>
</dbReference>
<dbReference type="PANTHER" id="PTHR13271">
    <property type="entry name" value="UNCHARACTERIZED PUTATIVE METHYLTRANSFERASE"/>
    <property type="match status" value="1"/>
</dbReference>
<dbReference type="EMBL" id="JBFCZG010000002">
    <property type="protein sequence ID" value="KAL3425609.1"/>
    <property type="molecule type" value="Genomic_DNA"/>
</dbReference>
<evidence type="ECO:0000256" key="3">
    <source>
        <dbReference type="ARBA" id="ARBA00022691"/>
    </source>
</evidence>
<dbReference type="PROSITE" id="PS50280">
    <property type="entry name" value="SET"/>
    <property type="match status" value="1"/>
</dbReference>
<dbReference type="InterPro" id="IPR015353">
    <property type="entry name" value="Rubisco_LSMT_subst-bd"/>
</dbReference>
<keyword evidence="3" id="KW-0949">S-adenosyl-L-methionine</keyword>
<evidence type="ECO:0000313" key="7">
    <source>
        <dbReference type="Proteomes" id="UP001629113"/>
    </source>
</evidence>
<name>A0ABR4PQF8_9HELO</name>